<dbReference type="EMBL" id="WIUZ02000001">
    <property type="protein sequence ID" value="KAF9791935.1"/>
    <property type="molecule type" value="Genomic_DNA"/>
</dbReference>
<keyword evidence="2" id="KW-1185">Reference proteome</keyword>
<organism evidence="1 2">
    <name type="scientific">Thelephora terrestris</name>
    <dbReference type="NCBI Taxonomy" id="56493"/>
    <lineage>
        <taxon>Eukaryota</taxon>
        <taxon>Fungi</taxon>
        <taxon>Dikarya</taxon>
        <taxon>Basidiomycota</taxon>
        <taxon>Agaricomycotina</taxon>
        <taxon>Agaricomycetes</taxon>
        <taxon>Thelephorales</taxon>
        <taxon>Thelephoraceae</taxon>
        <taxon>Thelephora</taxon>
    </lineage>
</organism>
<dbReference type="SUPFAM" id="SSF52047">
    <property type="entry name" value="RNI-like"/>
    <property type="match status" value="1"/>
</dbReference>
<evidence type="ECO:0000313" key="1">
    <source>
        <dbReference type="EMBL" id="KAF9791935.1"/>
    </source>
</evidence>
<proteinExistence type="predicted"/>
<name>A0A9P6HP31_9AGAM</name>
<dbReference type="Gene3D" id="3.80.10.10">
    <property type="entry name" value="Ribonuclease Inhibitor"/>
    <property type="match status" value="1"/>
</dbReference>
<comment type="caution">
    <text evidence="1">The sequence shown here is derived from an EMBL/GenBank/DDBJ whole genome shotgun (WGS) entry which is preliminary data.</text>
</comment>
<protein>
    <submittedName>
        <fullName evidence="1">Uncharacterized protein</fullName>
    </submittedName>
</protein>
<dbReference type="OrthoDB" id="2788229at2759"/>
<sequence length="432" mass="48322">MGPSVPALAAELTDHIIDFLHDDRRALNACALTHPTWLAASRFHLFDTITVGSDRGAEDRIEALEGLSSPGGETLPMLSYVRTVRIVSMETAGSRVRLLEDTVSLYQSVIRRRRKPSESDGSLADLPTIHLCLGMYCNLGRDGILAALSKVSDRVTRLEFSSPTLSRRDDLWPFVSSFPNLRSLEVTDLAFHHHGDNRLPPQPRLKKLPLSKIRIDTMSMGFIIDSILAHADVLTSLEEFGILYQDVRQTALVAVAKAIQARVKVLRFSANCHPGTEAERERRPSAFDLGITEFVRKFSSLDTLVLDNLGLDVDDEHFLEHFSLDWIPGVLRRLSSPIRKLTFEVSAKEISQLDAVPWSLIDGLLADPHNVQFRSLDRVEILLECKGLPEGGSFLKDRDTLHQVFQSRLPAIERMGLLRCSFASSIRLCRAQ</sequence>
<accession>A0A9P6HP31</accession>
<dbReference type="Proteomes" id="UP000736335">
    <property type="component" value="Unassembled WGS sequence"/>
</dbReference>
<dbReference type="InterPro" id="IPR032675">
    <property type="entry name" value="LRR_dom_sf"/>
</dbReference>
<reference evidence="1" key="1">
    <citation type="journal article" date="2020" name="Nat. Commun.">
        <title>Large-scale genome sequencing of mycorrhizal fungi provides insights into the early evolution of symbiotic traits.</title>
        <authorList>
            <person name="Miyauchi S."/>
            <person name="Kiss E."/>
            <person name="Kuo A."/>
            <person name="Drula E."/>
            <person name="Kohler A."/>
            <person name="Sanchez-Garcia M."/>
            <person name="Morin E."/>
            <person name="Andreopoulos B."/>
            <person name="Barry K.W."/>
            <person name="Bonito G."/>
            <person name="Buee M."/>
            <person name="Carver A."/>
            <person name="Chen C."/>
            <person name="Cichocki N."/>
            <person name="Clum A."/>
            <person name="Culley D."/>
            <person name="Crous P.W."/>
            <person name="Fauchery L."/>
            <person name="Girlanda M."/>
            <person name="Hayes R.D."/>
            <person name="Keri Z."/>
            <person name="LaButti K."/>
            <person name="Lipzen A."/>
            <person name="Lombard V."/>
            <person name="Magnuson J."/>
            <person name="Maillard F."/>
            <person name="Murat C."/>
            <person name="Nolan M."/>
            <person name="Ohm R.A."/>
            <person name="Pangilinan J."/>
            <person name="Pereira M.F."/>
            <person name="Perotto S."/>
            <person name="Peter M."/>
            <person name="Pfister S."/>
            <person name="Riley R."/>
            <person name="Sitrit Y."/>
            <person name="Stielow J.B."/>
            <person name="Szollosi G."/>
            <person name="Zifcakova L."/>
            <person name="Stursova M."/>
            <person name="Spatafora J.W."/>
            <person name="Tedersoo L."/>
            <person name="Vaario L.M."/>
            <person name="Yamada A."/>
            <person name="Yan M."/>
            <person name="Wang P."/>
            <person name="Xu J."/>
            <person name="Bruns T."/>
            <person name="Baldrian P."/>
            <person name="Vilgalys R."/>
            <person name="Dunand C."/>
            <person name="Henrissat B."/>
            <person name="Grigoriev I.V."/>
            <person name="Hibbett D."/>
            <person name="Nagy L.G."/>
            <person name="Martin F.M."/>
        </authorList>
    </citation>
    <scope>NUCLEOTIDE SEQUENCE</scope>
    <source>
        <strain evidence="1">UH-Tt-Lm1</strain>
    </source>
</reference>
<evidence type="ECO:0000313" key="2">
    <source>
        <dbReference type="Proteomes" id="UP000736335"/>
    </source>
</evidence>
<dbReference type="AlphaFoldDB" id="A0A9P6HP31"/>
<gene>
    <name evidence="1" type="ORF">BJ322DRAFT_3536</name>
</gene>
<reference evidence="1" key="2">
    <citation type="submission" date="2020-11" db="EMBL/GenBank/DDBJ databases">
        <authorList>
            <consortium name="DOE Joint Genome Institute"/>
            <person name="Kuo A."/>
            <person name="Miyauchi S."/>
            <person name="Kiss E."/>
            <person name="Drula E."/>
            <person name="Kohler A."/>
            <person name="Sanchez-Garcia M."/>
            <person name="Andreopoulos B."/>
            <person name="Barry K.W."/>
            <person name="Bonito G."/>
            <person name="Buee M."/>
            <person name="Carver A."/>
            <person name="Chen C."/>
            <person name="Cichocki N."/>
            <person name="Clum A."/>
            <person name="Culley D."/>
            <person name="Crous P.W."/>
            <person name="Fauchery L."/>
            <person name="Girlanda M."/>
            <person name="Hayes R."/>
            <person name="Keri Z."/>
            <person name="Labutti K."/>
            <person name="Lipzen A."/>
            <person name="Lombard V."/>
            <person name="Magnuson J."/>
            <person name="Maillard F."/>
            <person name="Morin E."/>
            <person name="Murat C."/>
            <person name="Nolan M."/>
            <person name="Ohm R."/>
            <person name="Pangilinan J."/>
            <person name="Pereira M."/>
            <person name="Perotto S."/>
            <person name="Peter M."/>
            <person name="Riley R."/>
            <person name="Sitrit Y."/>
            <person name="Stielow B."/>
            <person name="Szollosi G."/>
            <person name="Zifcakova L."/>
            <person name="Stursova M."/>
            <person name="Spatafora J.W."/>
            <person name="Tedersoo L."/>
            <person name="Vaario L.-M."/>
            <person name="Yamada A."/>
            <person name="Yan M."/>
            <person name="Wang P."/>
            <person name="Xu J."/>
            <person name="Bruns T."/>
            <person name="Baldrian P."/>
            <person name="Vilgalys R."/>
            <person name="Henrissat B."/>
            <person name="Grigoriev I.V."/>
            <person name="Hibbett D."/>
            <person name="Nagy L.G."/>
            <person name="Martin F.M."/>
        </authorList>
    </citation>
    <scope>NUCLEOTIDE SEQUENCE</scope>
    <source>
        <strain evidence="1">UH-Tt-Lm1</strain>
    </source>
</reference>